<dbReference type="Proteomes" id="UP000601435">
    <property type="component" value="Unassembled WGS sequence"/>
</dbReference>
<feature type="non-terminal residue" evidence="1">
    <location>
        <position position="1"/>
    </location>
</feature>
<evidence type="ECO:0000313" key="1">
    <source>
        <dbReference type="EMBL" id="CAE7881255.1"/>
    </source>
</evidence>
<sequence>LDPGGCPELVQDEGKYVVTTDEGWEFQTLEDATLATLAYNRRVLQDNAEKFQHNKQLTEGRSFQPQYGPVKQLAGYDSMAAQRGACGEAYQGAGALGSEAAVGLQSWAKRTAVTASRQLCSQNNRFFPKWEEGTPTAENSVSPVPGIYPVDIWHIFINEMCTKNYEEWQPPADPKDLLGEEWEERRNGIFDREGHSLIFKELPSRKRRRSPDQ</sequence>
<comment type="caution">
    <text evidence="1">The sequence shown here is derived from an EMBL/GenBank/DDBJ whole genome shotgun (WGS) entry which is preliminary data.</text>
</comment>
<name>A0A813AZE1_9DINO</name>
<dbReference type="AlphaFoldDB" id="A0A813AZE1"/>
<protein>
    <submittedName>
        <fullName evidence="1">Uncharacterized protein</fullName>
    </submittedName>
</protein>
<feature type="non-terminal residue" evidence="1">
    <location>
        <position position="213"/>
    </location>
</feature>
<dbReference type="EMBL" id="CAJNJA010064025">
    <property type="protein sequence ID" value="CAE7881255.1"/>
    <property type="molecule type" value="Genomic_DNA"/>
</dbReference>
<reference evidence="1" key="1">
    <citation type="submission" date="2021-02" db="EMBL/GenBank/DDBJ databases">
        <authorList>
            <person name="Dougan E. K."/>
            <person name="Rhodes N."/>
            <person name="Thang M."/>
            <person name="Chan C."/>
        </authorList>
    </citation>
    <scope>NUCLEOTIDE SEQUENCE</scope>
</reference>
<keyword evidence="2" id="KW-1185">Reference proteome</keyword>
<gene>
    <name evidence="1" type="ORF">SNEC2469_LOCUS28940</name>
</gene>
<proteinExistence type="predicted"/>
<accession>A0A813AZE1</accession>
<evidence type="ECO:0000313" key="2">
    <source>
        <dbReference type="Proteomes" id="UP000601435"/>
    </source>
</evidence>
<organism evidence="1 2">
    <name type="scientific">Symbiodinium necroappetens</name>
    <dbReference type="NCBI Taxonomy" id="1628268"/>
    <lineage>
        <taxon>Eukaryota</taxon>
        <taxon>Sar</taxon>
        <taxon>Alveolata</taxon>
        <taxon>Dinophyceae</taxon>
        <taxon>Suessiales</taxon>
        <taxon>Symbiodiniaceae</taxon>
        <taxon>Symbiodinium</taxon>
    </lineage>
</organism>